<dbReference type="PANTHER" id="PTHR31348:SF2">
    <property type="entry name" value="EID1-LIKE F-BOX PROTEIN 1"/>
    <property type="match status" value="1"/>
</dbReference>
<evidence type="ECO:0000313" key="1">
    <source>
        <dbReference type="EMBL" id="PNR55157.1"/>
    </source>
</evidence>
<keyword evidence="3" id="KW-1185">Reference proteome</keyword>
<dbReference type="EnsemblPlants" id="Pp3c4_11290V3.2">
    <property type="protein sequence ID" value="Pp3c4_11290V3.2"/>
    <property type="gene ID" value="Pp3c4_11290"/>
</dbReference>
<dbReference type="PaxDb" id="3218-PP1S227_70V6.1"/>
<dbReference type="AlphaFoldDB" id="A0A2K1KN13"/>
<dbReference type="RefSeq" id="XP_024373990.1">
    <property type="nucleotide sequence ID" value="XM_024518222.2"/>
</dbReference>
<dbReference type="RefSeq" id="XP_024373992.1">
    <property type="nucleotide sequence ID" value="XM_024518224.2"/>
</dbReference>
<dbReference type="FunCoup" id="A0A2K1KN13">
    <property type="interactions" value="2109"/>
</dbReference>
<accession>A0A2K1KN13</accession>
<name>A0A2K1KN13_PHYPA</name>
<evidence type="ECO:0000313" key="2">
    <source>
        <dbReference type="EnsemblPlants" id="Pp3c4_11290V3.1"/>
    </source>
</evidence>
<dbReference type="Gramene" id="Pp3c4_11290V3.2">
    <property type="protein sequence ID" value="Pp3c4_11290V3.2"/>
    <property type="gene ID" value="Pp3c4_11290"/>
</dbReference>
<dbReference type="RefSeq" id="XP_024373993.1">
    <property type="nucleotide sequence ID" value="XM_024518225.2"/>
</dbReference>
<dbReference type="GO" id="GO:0010228">
    <property type="term" value="P:vegetative to reproductive phase transition of meristem"/>
    <property type="evidence" value="ECO:0007669"/>
    <property type="project" value="EnsemblPlants"/>
</dbReference>
<dbReference type="GO" id="GO:0005634">
    <property type="term" value="C:nucleus"/>
    <property type="evidence" value="ECO:0000318"/>
    <property type="project" value="GO_Central"/>
</dbReference>
<evidence type="ECO:0000313" key="3">
    <source>
        <dbReference type="Proteomes" id="UP000006727"/>
    </source>
</evidence>
<gene>
    <name evidence="2" type="primary">LOC112281572</name>
    <name evidence="1" type="ORF">PHYPA_006052</name>
</gene>
<dbReference type="KEGG" id="ppp:112281572"/>
<sequence length="279" mass="30657">MSCLHKGGGAASRIMLARSTRQRLGDVQDGASGVQAGGTESGSNGGVGLLDEKVLYLVFKSMNWNPFLICQYTLVCKRFADVMKKVIWKEFCLSRAPKMVSHLLSGAGGQGGTIAGGWQPLGKLMFSCPGSHQSKHFYSKTIPGHFVWKSRFSRTSGKSFLPIQCRSDTLYISDCCEHLDNGDDDDLGVYRGVFRAFGTSKTRRLLIENRVDLEETEFCPFCREKVWSMTGAQLVPPSAIQRLGAYKDNVDYFVCVNGHLHGMASLISTSDSELSGEDQ</sequence>
<protein>
    <recommendedName>
        <fullName evidence="4">F-box domain-containing protein</fullName>
    </recommendedName>
</protein>
<dbReference type="OMA" id="CTHSPSC"/>
<reference evidence="1 3" key="1">
    <citation type="journal article" date="2008" name="Science">
        <title>The Physcomitrella genome reveals evolutionary insights into the conquest of land by plants.</title>
        <authorList>
            <person name="Rensing S."/>
            <person name="Lang D."/>
            <person name="Zimmer A."/>
            <person name="Terry A."/>
            <person name="Salamov A."/>
            <person name="Shapiro H."/>
            <person name="Nishiyama T."/>
            <person name="Perroud P.-F."/>
            <person name="Lindquist E."/>
            <person name="Kamisugi Y."/>
            <person name="Tanahashi T."/>
            <person name="Sakakibara K."/>
            <person name="Fujita T."/>
            <person name="Oishi K."/>
            <person name="Shin-I T."/>
            <person name="Kuroki Y."/>
            <person name="Toyoda A."/>
            <person name="Suzuki Y."/>
            <person name="Hashimoto A."/>
            <person name="Yamaguchi K."/>
            <person name="Sugano A."/>
            <person name="Kohara Y."/>
            <person name="Fujiyama A."/>
            <person name="Anterola A."/>
            <person name="Aoki S."/>
            <person name="Ashton N."/>
            <person name="Barbazuk W.B."/>
            <person name="Barker E."/>
            <person name="Bennetzen J."/>
            <person name="Bezanilla M."/>
            <person name="Blankenship R."/>
            <person name="Cho S.H."/>
            <person name="Dutcher S."/>
            <person name="Estelle M."/>
            <person name="Fawcett J.A."/>
            <person name="Gundlach H."/>
            <person name="Hanada K."/>
            <person name="Heyl A."/>
            <person name="Hicks K.A."/>
            <person name="Hugh J."/>
            <person name="Lohr M."/>
            <person name="Mayer K."/>
            <person name="Melkozernov A."/>
            <person name="Murata T."/>
            <person name="Nelson D."/>
            <person name="Pils B."/>
            <person name="Prigge M."/>
            <person name="Reiss B."/>
            <person name="Renner T."/>
            <person name="Rombauts S."/>
            <person name="Rushton P."/>
            <person name="Sanderfoot A."/>
            <person name="Schween G."/>
            <person name="Shiu S.-H."/>
            <person name="Stueber K."/>
            <person name="Theodoulou F.L."/>
            <person name="Tu H."/>
            <person name="Van de Peer Y."/>
            <person name="Verrier P.J."/>
            <person name="Waters E."/>
            <person name="Wood A."/>
            <person name="Yang L."/>
            <person name="Cove D."/>
            <person name="Cuming A."/>
            <person name="Hasebe M."/>
            <person name="Lucas S."/>
            <person name="Mishler D.B."/>
            <person name="Reski R."/>
            <person name="Grigoriev I."/>
            <person name="Quatrano R.S."/>
            <person name="Boore J.L."/>
        </authorList>
    </citation>
    <scope>NUCLEOTIDE SEQUENCE [LARGE SCALE GENOMIC DNA]</scope>
    <source>
        <strain evidence="2 3">cv. Gransden 2004</strain>
    </source>
</reference>
<dbReference type="InterPro" id="IPR040267">
    <property type="entry name" value="EID1-like"/>
</dbReference>
<dbReference type="EnsemblPlants" id="Pp3c4_11290V3.1">
    <property type="protein sequence ID" value="Pp3c4_11290V3.1"/>
    <property type="gene ID" value="Pp3c4_11290"/>
</dbReference>
<organism evidence="1">
    <name type="scientific">Physcomitrium patens</name>
    <name type="common">Spreading-leaved earth moss</name>
    <name type="synonym">Physcomitrella patens</name>
    <dbReference type="NCBI Taxonomy" id="3218"/>
    <lineage>
        <taxon>Eukaryota</taxon>
        <taxon>Viridiplantae</taxon>
        <taxon>Streptophyta</taxon>
        <taxon>Embryophyta</taxon>
        <taxon>Bryophyta</taxon>
        <taxon>Bryophytina</taxon>
        <taxon>Bryopsida</taxon>
        <taxon>Funariidae</taxon>
        <taxon>Funariales</taxon>
        <taxon>Funariaceae</taxon>
        <taxon>Physcomitrium</taxon>
    </lineage>
</organism>
<dbReference type="Proteomes" id="UP000006727">
    <property type="component" value="Chromosome 4"/>
</dbReference>
<dbReference type="GeneID" id="112281572"/>
<dbReference type="RefSeq" id="XP_024373991.1">
    <property type="nucleotide sequence ID" value="XM_024518223.2"/>
</dbReference>
<dbReference type="EMBL" id="ABEU02000004">
    <property type="protein sequence ID" value="PNR55157.1"/>
    <property type="molecule type" value="Genomic_DNA"/>
</dbReference>
<dbReference type="OrthoDB" id="1881056at2759"/>
<proteinExistence type="predicted"/>
<reference evidence="2" key="3">
    <citation type="submission" date="2020-12" db="UniProtKB">
        <authorList>
            <consortium name="EnsemblPlants"/>
        </authorList>
    </citation>
    <scope>IDENTIFICATION</scope>
</reference>
<reference evidence="1 3" key="2">
    <citation type="journal article" date="2018" name="Plant J.">
        <title>The Physcomitrella patens chromosome-scale assembly reveals moss genome structure and evolution.</title>
        <authorList>
            <person name="Lang D."/>
            <person name="Ullrich K.K."/>
            <person name="Murat F."/>
            <person name="Fuchs J."/>
            <person name="Jenkins J."/>
            <person name="Haas F.B."/>
            <person name="Piednoel M."/>
            <person name="Gundlach H."/>
            <person name="Van Bel M."/>
            <person name="Meyberg R."/>
            <person name="Vives C."/>
            <person name="Morata J."/>
            <person name="Symeonidi A."/>
            <person name="Hiss M."/>
            <person name="Muchero W."/>
            <person name="Kamisugi Y."/>
            <person name="Saleh O."/>
            <person name="Blanc G."/>
            <person name="Decker E.L."/>
            <person name="van Gessel N."/>
            <person name="Grimwood J."/>
            <person name="Hayes R.D."/>
            <person name="Graham S.W."/>
            <person name="Gunter L.E."/>
            <person name="McDaniel S.F."/>
            <person name="Hoernstein S.N.W."/>
            <person name="Larsson A."/>
            <person name="Li F.W."/>
            <person name="Perroud P.F."/>
            <person name="Phillips J."/>
            <person name="Ranjan P."/>
            <person name="Rokshar D.S."/>
            <person name="Rothfels C.J."/>
            <person name="Schneider L."/>
            <person name="Shu S."/>
            <person name="Stevenson D.W."/>
            <person name="Thummler F."/>
            <person name="Tillich M."/>
            <person name="Villarreal Aguilar J.C."/>
            <person name="Widiez T."/>
            <person name="Wong G.K."/>
            <person name="Wymore A."/>
            <person name="Zhang Y."/>
            <person name="Zimmer A.D."/>
            <person name="Quatrano R.S."/>
            <person name="Mayer K.F.X."/>
            <person name="Goodstein D."/>
            <person name="Casacuberta J.M."/>
            <person name="Vandepoele K."/>
            <person name="Reski R."/>
            <person name="Cuming A.C."/>
            <person name="Tuskan G.A."/>
            <person name="Maumus F."/>
            <person name="Salse J."/>
            <person name="Schmutz J."/>
            <person name="Rensing S.A."/>
        </authorList>
    </citation>
    <scope>NUCLEOTIDE SEQUENCE [LARGE SCALE GENOMIC DNA]</scope>
    <source>
        <strain evidence="2 3">cv. Gransden 2004</strain>
    </source>
</reference>
<evidence type="ECO:0008006" key="4">
    <source>
        <dbReference type="Google" id="ProtNLM"/>
    </source>
</evidence>
<dbReference type="GO" id="GO:0009651">
    <property type="term" value="P:response to salt stress"/>
    <property type="evidence" value="ECO:0007669"/>
    <property type="project" value="EnsemblPlants"/>
</dbReference>
<dbReference type="Gramene" id="Pp3c4_11290V3.1">
    <property type="protein sequence ID" value="Pp3c4_11290V3.1"/>
    <property type="gene ID" value="Pp3c4_11290"/>
</dbReference>
<dbReference type="PANTHER" id="PTHR31348">
    <property type="entry name" value="EID1-LIKE F-BOX PROTEIN 2-RELATED"/>
    <property type="match status" value="1"/>
</dbReference>
<dbReference type="GO" id="GO:0009414">
    <property type="term" value="P:response to water deprivation"/>
    <property type="evidence" value="ECO:0007669"/>
    <property type="project" value="EnsemblPlants"/>
</dbReference>
<dbReference type="GO" id="GO:0010029">
    <property type="term" value="P:regulation of seed germination"/>
    <property type="evidence" value="ECO:0007669"/>
    <property type="project" value="EnsemblPlants"/>
</dbReference>
<dbReference type="GO" id="GO:0009738">
    <property type="term" value="P:abscisic acid-activated signaling pathway"/>
    <property type="evidence" value="ECO:0007669"/>
    <property type="project" value="EnsemblPlants"/>
</dbReference>